<keyword evidence="7" id="KW-0732">Signal</keyword>
<dbReference type="PANTHER" id="PTHR14255:SF3">
    <property type="entry name" value="SULFITE EXPORTER TAUE_SAFE FAMILY PROTEIN 5-RELATED"/>
    <property type="match status" value="1"/>
</dbReference>
<dbReference type="Proteomes" id="UP001516023">
    <property type="component" value="Unassembled WGS sequence"/>
</dbReference>
<dbReference type="Pfam" id="PF01925">
    <property type="entry name" value="TauE"/>
    <property type="match status" value="1"/>
</dbReference>
<feature type="transmembrane region" description="Helical" evidence="6">
    <location>
        <begin position="386"/>
        <end position="402"/>
    </location>
</feature>
<evidence type="ECO:0000256" key="5">
    <source>
        <dbReference type="SAM" id="MobiDB-lite"/>
    </source>
</evidence>
<evidence type="ECO:0008006" key="10">
    <source>
        <dbReference type="Google" id="ProtNLM"/>
    </source>
</evidence>
<feature type="chain" id="PRO_5044826691" description="Sulfite exporter TauE/SafE" evidence="7">
    <location>
        <begin position="29"/>
        <end position="629"/>
    </location>
</feature>
<name>A0ABD3QTB6_9STRA</name>
<comment type="caution">
    <text evidence="8">The sequence shown here is derived from an EMBL/GenBank/DDBJ whole genome shotgun (WGS) entry which is preliminary data.</text>
</comment>
<feature type="transmembrane region" description="Helical" evidence="6">
    <location>
        <begin position="422"/>
        <end position="441"/>
    </location>
</feature>
<comment type="subcellular location">
    <subcellularLocation>
        <location evidence="1">Membrane</location>
        <topology evidence="1">Multi-pass membrane protein</topology>
    </subcellularLocation>
</comment>
<feature type="region of interest" description="Disordered" evidence="5">
    <location>
        <begin position="276"/>
        <end position="307"/>
    </location>
</feature>
<feature type="transmembrane region" description="Helical" evidence="6">
    <location>
        <begin position="217"/>
        <end position="237"/>
    </location>
</feature>
<evidence type="ECO:0000256" key="7">
    <source>
        <dbReference type="SAM" id="SignalP"/>
    </source>
</evidence>
<feature type="transmembrane region" description="Helical" evidence="6">
    <location>
        <begin position="471"/>
        <end position="495"/>
    </location>
</feature>
<protein>
    <recommendedName>
        <fullName evidence="10">Sulfite exporter TauE/SafE</fullName>
    </recommendedName>
</protein>
<accession>A0ABD3QTB6</accession>
<feature type="transmembrane region" description="Helical" evidence="6">
    <location>
        <begin position="101"/>
        <end position="124"/>
    </location>
</feature>
<evidence type="ECO:0000256" key="4">
    <source>
        <dbReference type="ARBA" id="ARBA00023136"/>
    </source>
</evidence>
<proteinExistence type="predicted"/>
<dbReference type="EMBL" id="JABMIG020000013">
    <property type="protein sequence ID" value="KAL3803479.1"/>
    <property type="molecule type" value="Genomic_DNA"/>
</dbReference>
<dbReference type="InterPro" id="IPR002781">
    <property type="entry name" value="TM_pro_TauE-like"/>
</dbReference>
<feature type="transmembrane region" description="Helical" evidence="6">
    <location>
        <begin position="568"/>
        <end position="589"/>
    </location>
</feature>
<gene>
    <name evidence="8" type="ORF">HJC23_014027</name>
</gene>
<evidence type="ECO:0000256" key="6">
    <source>
        <dbReference type="SAM" id="Phobius"/>
    </source>
</evidence>
<dbReference type="GO" id="GO:0016020">
    <property type="term" value="C:membrane"/>
    <property type="evidence" value="ECO:0007669"/>
    <property type="project" value="UniProtKB-SubCell"/>
</dbReference>
<feature type="signal peptide" evidence="7">
    <location>
        <begin position="1"/>
        <end position="28"/>
    </location>
</feature>
<keyword evidence="3 6" id="KW-1133">Transmembrane helix</keyword>
<keyword evidence="4 6" id="KW-0472">Membrane</keyword>
<sequence>MMRHRQLRYTLYPIVMAAMTALLSSALADESSCSSDSSLKFSCPNCGGMTVTDCTTCDGYTFTDYGYEICYDRKLFHVKENEPGDSDNHYPFLWADLVATFIWFFIGGIAPACGVGGGGIFVPLGNLLLRFPPKAASGLSQASMFGATLGSFFVNLRNRHPDLHIRDTKGTPCKDRPGTIVPYEKNKTWTQVELDRVKYLSGGDGKRKFYTRPVIDFDMALLLAPMELAGAVLGVTIQQFLPNWLYLIIAVVALGLTGIKTYQKYVETHKKEKAKFHAARQETDVSSTNTPEHSAENSPASSDVNYDPTQDVASEICEVHLNTNTDCAVEEQMKMENDEEDEKLPAQSPSTDYPAVLEEADDDVTELEQRRKYLEEDSRQLPKEKLAYLVVLWIGLTVLTFLKGGKGVDSILGITCEDSAYYALLAAQFVWLFSFSGVFAYKNIKKTHARRAVNYPFNEHDILWDLRNVQIFCSFACFAGVVAGLIGIGGGYILGPVMLHMGVHASVSTATTATMILLTSSSVAVMFVLSGIVPWQYAVYFFCITLTGALILKPRIDAYIRRTGRASILIGLLAMIILLATCGCAFVLFSNLARDDWCLAGFRQFCPAAHTKSYCERRSLVEARAMFPL</sequence>
<organism evidence="8 9">
    <name type="scientific">Cyclotella cryptica</name>
    <dbReference type="NCBI Taxonomy" id="29204"/>
    <lineage>
        <taxon>Eukaryota</taxon>
        <taxon>Sar</taxon>
        <taxon>Stramenopiles</taxon>
        <taxon>Ochrophyta</taxon>
        <taxon>Bacillariophyta</taxon>
        <taxon>Coscinodiscophyceae</taxon>
        <taxon>Thalassiosirophycidae</taxon>
        <taxon>Stephanodiscales</taxon>
        <taxon>Stephanodiscaceae</taxon>
        <taxon>Cyclotella</taxon>
    </lineage>
</organism>
<evidence type="ECO:0000256" key="2">
    <source>
        <dbReference type="ARBA" id="ARBA00022692"/>
    </source>
</evidence>
<feature type="transmembrane region" description="Helical" evidence="6">
    <location>
        <begin position="243"/>
        <end position="262"/>
    </location>
</feature>
<dbReference type="PANTHER" id="PTHR14255">
    <property type="entry name" value="CEREBLON"/>
    <property type="match status" value="1"/>
</dbReference>
<evidence type="ECO:0000256" key="1">
    <source>
        <dbReference type="ARBA" id="ARBA00004141"/>
    </source>
</evidence>
<keyword evidence="2 6" id="KW-0812">Transmembrane</keyword>
<evidence type="ECO:0000313" key="9">
    <source>
        <dbReference type="Proteomes" id="UP001516023"/>
    </source>
</evidence>
<dbReference type="AlphaFoldDB" id="A0ABD3QTB6"/>
<keyword evidence="9" id="KW-1185">Reference proteome</keyword>
<evidence type="ECO:0000256" key="3">
    <source>
        <dbReference type="ARBA" id="ARBA00022989"/>
    </source>
</evidence>
<feature type="compositionally biased region" description="Polar residues" evidence="5">
    <location>
        <begin position="284"/>
        <end position="307"/>
    </location>
</feature>
<reference evidence="8 9" key="1">
    <citation type="journal article" date="2020" name="G3 (Bethesda)">
        <title>Improved Reference Genome for Cyclotella cryptica CCMP332, a Model for Cell Wall Morphogenesis, Salinity Adaptation, and Lipid Production in Diatoms (Bacillariophyta).</title>
        <authorList>
            <person name="Roberts W.R."/>
            <person name="Downey K.M."/>
            <person name="Ruck E.C."/>
            <person name="Traller J.C."/>
            <person name="Alverson A.J."/>
        </authorList>
    </citation>
    <scope>NUCLEOTIDE SEQUENCE [LARGE SCALE GENOMIC DNA]</scope>
    <source>
        <strain evidence="8 9">CCMP332</strain>
    </source>
</reference>
<evidence type="ECO:0000313" key="8">
    <source>
        <dbReference type="EMBL" id="KAL3803479.1"/>
    </source>
</evidence>